<protein>
    <submittedName>
        <fullName evidence="2">Uncharacterized protein</fullName>
    </submittedName>
</protein>
<evidence type="ECO:0000313" key="3">
    <source>
        <dbReference type="Proteomes" id="UP001283361"/>
    </source>
</evidence>
<evidence type="ECO:0000256" key="1">
    <source>
        <dbReference type="SAM" id="MobiDB-lite"/>
    </source>
</evidence>
<sequence>MCNGPYITPLLQRDTVSKSNTCNCISDEVRNRNEIRPVIRTCWRGCRGGSLYAHRQIWLQRGWQERRPMVARGTAAKGVEKNAWFVGDVSGMENTSGSTVRASCGCKNSPGMQSSVEPQYKFSRRAAGVNPPG</sequence>
<keyword evidence="3" id="KW-1185">Reference proteome</keyword>
<evidence type="ECO:0000313" key="2">
    <source>
        <dbReference type="EMBL" id="KAK3768751.1"/>
    </source>
</evidence>
<name>A0AAE1DFK4_9GAST</name>
<reference evidence="2" key="1">
    <citation type="journal article" date="2023" name="G3 (Bethesda)">
        <title>A reference genome for the long-term kleptoplast-retaining sea slug Elysia crispata morphotype clarki.</title>
        <authorList>
            <person name="Eastman K.E."/>
            <person name="Pendleton A.L."/>
            <person name="Shaikh M.A."/>
            <person name="Suttiyut T."/>
            <person name="Ogas R."/>
            <person name="Tomko P."/>
            <person name="Gavelis G."/>
            <person name="Widhalm J.R."/>
            <person name="Wisecaver J.H."/>
        </authorList>
    </citation>
    <scope>NUCLEOTIDE SEQUENCE</scope>
    <source>
        <strain evidence="2">ECLA1</strain>
    </source>
</reference>
<dbReference type="Proteomes" id="UP001283361">
    <property type="component" value="Unassembled WGS sequence"/>
</dbReference>
<proteinExistence type="predicted"/>
<organism evidence="2 3">
    <name type="scientific">Elysia crispata</name>
    <name type="common">lettuce slug</name>
    <dbReference type="NCBI Taxonomy" id="231223"/>
    <lineage>
        <taxon>Eukaryota</taxon>
        <taxon>Metazoa</taxon>
        <taxon>Spiralia</taxon>
        <taxon>Lophotrochozoa</taxon>
        <taxon>Mollusca</taxon>
        <taxon>Gastropoda</taxon>
        <taxon>Heterobranchia</taxon>
        <taxon>Euthyneura</taxon>
        <taxon>Panpulmonata</taxon>
        <taxon>Sacoglossa</taxon>
        <taxon>Placobranchoidea</taxon>
        <taxon>Plakobranchidae</taxon>
        <taxon>Elysia</taxon>
    </lineage>
</organism>
<gene>
    <name evidence="2" type="ORF">RRG08_047101</name>
</gene>
<feature type="region of interest" description="Disordered" evidence="1">
    <location>
        <begin position="109"/>
        <end position="133"/>
    </location>
</feature>
<dbReference type="EMBL" id="JAWDGP010004018">
    <property type="protein sequence ID" value="KAK3768751.1"/>
    <property type="molecule type" value="Genomic_DNA"/>
</dbReference>
<comment type="caution">
    <text evidence="2">The sequence shown here is derived from an EMBL/GenBank/DDBJ whole genome shotgun (WGS) entry which is preliminary data.</text>
</comment>
<accession>A0AAE1DFK4</accession>
<dbReference type="AlphaFoldDB" id="A0AAE1DFK4"/>